<dbReference type="RefSeq" id="WP_243547482.1">
    <property type="nucleotide sequence ID" value="NZ_CP094532.1"/>
</dbReference>
<gene>
    <name evidence="1" type="ORF">MTP09_07275</name>
</gene>
<accession>A0ABY4BKL4</accession>
<name>A0ABY4BKL4_9FLAO</name>
<dbReference type="EMBL" id="CP094532">
    <property type="protein sequence ID" value="UOE39727.1"/>
    <property type="molecule type" value="Genomic_DNA"/>
</dbReference>
<organism evidence="1 2">
    <name type="scientific">Chryseobacterium suipulveris</name>
    <dbReference type="NCBI Taxonomy" id="2929800"/>
    <lineage>
        <taxon>Bacteria</taxon>
        <taxon>Pseudomonadati</taxon>
        <taxon>Bacteroidota</taxon>
        <taxon>Flavobacteriia</taxon>
        <taxon>Flavobacteriales</taxon>
        <taxon>Weeksellaceae</taxon>
        <taxon>Chryseobacterium group</taxon>
        <taxon>Chryseobacterium</taxon>
    </lineage>
</organism>
<protein>
    <submittedName>
        <fullName evidence="1">Uncharacterized protein</fullName>
    </submittedName>
</protein>
<evidence type="ECO:0000313" key="2">
    <source>
        <dbReference type="Proteomes" id="UP000831460"/>
    </source>
</evidence>
<proteinExistence type="predicted"/>
<keyword evidence="2" id="KW-1185">Reference proteome</keyword>
<evidence type="ECO:0000313" key="1">
    <source>
        <dbReference type="EMBL" id="UOE39727.1"/>
    </source>
</evidence>
<reference evidence="1 2" key="1">
    <citation type="submission" date="2022-03" db="EMBL/GenBank/DDBJ databases">
        <title>Chryseobacterium sp. isolated from particulate matters in swine house.</title>
        <authorList>
            <person name="Won M."/>
            <person name="Kim S.-J."/>
            <person name="Kwon S.-W."/>
        </authorList>
    </citation>
    <scope>NUCLEOTIDE SEQUENCE [LARGE SCALE GENOMIC DNA]</scope>
    <source>
        <strain evidence="1 2">SC2-2</strain>
    </source>
</reference>
<dbReference type="Proteomes" id="UP000831460">
    <property type="component" value="Chromosome"/>
</dbReference>
<sequence>MRTIKVRYRTRKQLSTPKKVLEALDFEIEEDFQIPSPSGDKWFENPENLKLIDKGISDLKEGRKTIFTKELQKELLGL</sequence>